<feature type="domain" description="Methyltransferase FkbM" evidence="2">
    <location>
        <begin position="15"/>
        <end position="206"/>
    </location>
</feature>
<dbReference type="InterPro" id="IPR029063">
    <property type="entry name" value="SAM-dependent_MTases_sf"/>
</dbReference>
<dbReference type="EMBL" id="JAEHOE010000115">
    <property type="protein sequence ID" value="KAG2486243.1"/>
    <property type="molecule type" value="Genomic_DNA"/>
</dbReference>
<evidence type="ECO:0000313" key="3">
    <source>
        <dbReference type="EMBL" id="KAG2486243.1"/>
    </source>
</evidence>
<evidence type="ECO:0000313" key="4">
    <source>
        <dbReference type="Proteomes" id="UP000612055"/>
    </source>
</evidence>
<name>A0A835XLH1_9CHLO</name>
<dbReference type="SUPFAM" id="SSF53335">
    <property type="entry name" value="S-adenosyl-L-methionine-dependent methyltransferases"/>
    <property type="match status" value="1"/>
</dbReference>
<proteinExistence type="predicted"/>
<gene>
    <name evidence="3" type="ORF">HYH03_015068</name>
</gene>
<accession>A0A835XLH1</accession>
<comment type="caution">
    <text evidence="3">The sequence shown here is derived from an EMBL/GenBank/DDBJ whole genome shotgun (WGS) entry which is preliminary data.</text>
</comment>
<feature type="region of interest" description="Disordered" evidence="1">
    <location>
        <begin position="105"/>
        <end position="133"/>
    </location>
</feature>
<dbReference type="InterPro" id="IPR006342">
    <property type="entry name" value="FkbM_mtfrase"/>
</dbReference>
<dbReference type="Proteomes" id="UP000612055">
    <property type="component" value="Unassembled WGS sequence"/>
</dbReference>
<organism evidence="3 4">
    <name type="scientific">Edaphochlamys debaryana</name>
    <dbReference type="NCBI Taxonomy" id="47281"/>
    <lineage>
        <taxon>Eukaryota</taxon>
        <taxon>Viridiplantae</taxon>
        <taxon>Chlorophyta</taxon>
        <taxon>core chlorophytes</taxon>
        <taxon>Chlorophyceae</taxon>
        <taxon>CS clade</taxon>
        <taxon>Chlamydomonadales</taxon>
        <taxon>Chlamydomonadales incertae sedis</taxon>
        <taxon>Edaphochlamys</taxon>
    </lineage>
</organism>
<keyword evidence="4" id="KW-1185">Reference proteome</keyword>
<dbReference type="AlphaFoldDB" id="A0A835XLH1"/>
<dbReference type="Pfam" id="PF05050">
    <property type="entry name" value="Methyltransf_21"/>
    <property type="match status" value="1"/>
</dbReference>
<dbReference type="OrthoDB" id="411251at2759"/>
<evidence type="ECO:0000256" key="1">
    <source>
        <dbReference type="SAM" id="MobiDB-lite"/>
    </source>
</evidence>
<sequence>MEERCTARRAYDCKDYTVPAFHKGYLVYSFELNPSNVQLCLNTFSSAGLAAGSDYTVIDVVPGQVPEIPADKRTGKHILFFKAGVSNRVGGANIQQGDVMTQASAAPAVGAGSQGSAPRPPPPVTPGSSGNVPLVRIDDVLPPDSRVYVFKSDTQGHEYGVYTGAEQLFKRGKVHMLALEFWPQGSRENGFEAKALLDFLYDNAFQCFDAATHGYDVLGRPSGHHAFTDFLDALPRSEDPIGAWEDLVCSRFDS</sequence>
<dbReference type="Gene3D" id="3.40.50.150">
    <property type="entry name" value="Vaccinia Virus protein VP39"/>
    <property type="match status" value="1"/>
</dbReference>
<protein>
    <recommendedName>
        <fullName evidence="2">Methyltransferase FkbM domain-containing protein</fullName>
    </recommendedName>
</protein>
<evidence type="ECO:0000259" key="2">
    <source>
        <dbReference type="Pfam" id="PF05050"/>
    </source>
</evidence>
<reference evidence="3" key="1">
    <citation type="journal article" date="2020" name="bioRxiv">
        <title>Comparative genomics of Chlamydomonas.</title>
        <authorList>
            <person name="Craig R.J."/>
            <person name="Hasan A.R."/>
            <person name="Ness R.W."/>
            <person name="Keightley P.D."/>
        </authorList>
    </citation>
    <scope>NUCLEOTIDE SEQUENCE</scope>
    <source>
        <strain evidence="3">CCAP 11/70</strain>
    </source>
</reference>